<evidence type="ECO:0000256" key="11">
    <source>
        <dbReference type="ARBA" id="ARBA00023237"/>
    </source>
</evidence>
<evidence type="ECO:0000256" key="4">
    <source>
        <dbReference type="ARBA" id="ARBA00022452"/>
    </source>
</evidence>
<proteinExistence type="inferred from homology"/>
<dbReference type="InterPro" id="IPR036942">
    <property type="entry name" value="Beta-barrel_TonB_sf"/>
</dbReference>
<evidence type="ECO:0000259" key="16">
    <source>
        <dbReference type="Pfam" id="PF07715"/>
    </source>
</evidence>
<evidence type="ECO:0000256" key="6">
    <source>
        <dbReference type="ARBA" id="ARBA00022729"/>
    </source>
</evidence>
<evidence type="ECO:0000256" key="13">
    <source>
        <dbReference type="RuleBase" id="RU003357"/>
    </source>
</evidence>
<feature type="region of interest" description="Disordered" evidence="14">
    <location>
        <begin position="1"/>
        <end position="20"/>
    </location>
</feature>
<keyword evidence="11 12" id="KW-0998">Cell outer membrane</keyword>
<evidence type="ECO:0000256" key="14">
    <source>
        <dbReference type="SAM" id="MobiDB-lite"/>
    </source>
</evidence>
<dbReference type="GO" id="GO:0038023">
    <property type="term" value="F:signaling receptor activity"/>
    <property type="evidence" value="ECO:0007669"/>
    <property type="project" value="InterPro"/>
</dbReference>
<comment type="caution">
    <text evidence="17">The sequence shown here is derived from an EMBL/GenBank/DDBJ whole genome shotgun (WGS) entry which is preliminary data.</text>
</comment>
<evidence type="ECO:0000256" key="3">
    <source>
        <dbReference type="ARBA" id="ARBA00022448"/>
    </source>
</evidence>
<name>A0A2V0QG31_PSESF</name>
<keyword evidence="4 12" id="KW-1134">Transmembrane beta strand</keyword>
<evidence type="ECO:0000256" key="9">
    <source>
        <dbReference type="ARBA" id="ARBA00023136"/>
    </source>
</evidence>
<dbReference type="Pfam" id="PF00593">
    <property type="entry name" value="TonB_dep_Rec_b-barrel"/>
    <property type="match status" value="1"/>
</dbReference>
<keyword evidence="9 12" id="KW-0472">Membrane</keyword>
<evidence type="ECO:0000256" key="8">
    <source>
        <dbReference type="ARBA" id="ARBA00023077"/>
    </source>
</evidence>
<keyword evidence="3 12" id="KW-0813">Transport</keyword>
<evidence type="ECO:0000256" key="12">
    <source>
        <dbReference type="PROSITE-ProRule" id="PRU01360"/>
    </source>
</evidence>
<keyword evidence="5 12" id="KW-0812">Transmembrane</keyword>
<keyword evidence="6" id="KW-0732">Signal</keyword>
<keyword evidence="8 13" id="KW-0798">TonB box</keyword>
<evidence type="ECO:0000256" key="2">
    <source>
        <dbReference type="ARBA" id="ARBA00009810"/>
    </source>
</evidence>
<dbReference type="InterPro" id="IPR012910">
    <property type="entry name" value="Plug_dom"/>
</dbReference>
<dbReference type="NCBIfam" id="TIGR01783">
    <property type="entry name" value="TonB-siderophor"/>
    <property type="match status" value="1"/>
</dbReference>
<gene>
    <name evidence="17" type="ORF">KPSA1_05360</name>
</gene>
<dbReference type="InterPro" id="IPR000531">
    <property type="entry name" value="Beta-barrel_TonB"/>
</dbReference>
<feature type="domain" description="TonB-dependent receptor-like beta-barrel" evidence="15">
    <location>
        <begin position="279"/>
        <end position="720"/>
    </location>
</feature>
<accession>A0A2V0QG31</accession>
<evidence type="ECO:0000313" key="17">
    <source>
        <dbReference type="EMBL" id="GBH11901.1"/>
    </source>
</evidence>
<organism evidence="17 18">
    <name type="scientific">Pseudomonas syringae pv. actinidiae</name>
    <dbReference type="NCBI Taxonomy" id="103796"/>
    <lineage>
        <taxon>Bacteria</taxon>
        <taxon>Pseudomonadati</taxon>
        <taxon>Pseudomonadota</taxon>
        <taxon>Gammaproteobacteria</taxon>
        <taxon>Pseudomonadales</taxon>
        <taxon>Pseudomonadaceae</taxon>
        <taxon>Pseudomonas</taxon>
        <taxon>Pseudomonas syringae</taxon>
    </lineage>
</organism>
<evidence type="ECO:0000256" key="1">
    <source>
        <dbReference type="ARBA" id="ARBA00004571"/>
    </source>
</evidence>
<dbReference type="PANTHER" id="PTHR32552:SF85">
    <property type="entry name" value="BLL7968 PROTEIN"/>
    <property type="match status" value="1"/>
</dbReference>
<keyword evidence="10 17" id="KW-0675">Receptor</keyword>
<dbReference type="Gene3D" id="2.170.130.10">
    <property type="entry name" value="TonB-dependent receptor, plug domain"/>
    <property type="match status" value="1"/>
</dbReference>
<dbReference type="GO" id="GO:0015891">
    <property type="term" value="P:siderophore transport"/>
    <property type="evidence" value="ECO:0007669"/>
    <property type="project" value="InterPro"/>
</dbReference>
<comment type="similarity">
    <text evidence="2 12 13">Belongs to the TonB-dependent receptor family.</text>
</comment>
<dbReference type="SUPFAM" id="SSF56935">
    <property type="entry name" value="Porins"/>
    <property type="match status" value="1"/>
</dbReference>
<keyword evidence="7" id="KW-0406">Ion transport</keyword>
<dbReference type="EMBL" id="BGJZ01000284">
    <property type="protein sequence ID" value="GBH11901.1"/>
    <property type="molecule type" value="Genomic_DNA"/>
</dbReference>
<dbReference type="PROSITE" id="PS52016">
    <property type="entry name" value="TONB_DEPENDENT_REC_3"/>
    <property type="match status" value="1"/>
</dbReference>
<evidence type="ECO:0000256" key="10">
    <source>
        <dbReference type="ARBA" id="ARBA00023170"/>
    </source>
</evidence>
<feature type="region of interest" description="Disordered" evidence="14">
    <location>
        <begin position="151"/>
        <end position="170"/>
    </location>
</feature>
<protein>
    <submittedName>
        <fullName evidence="17">Outer membrane receptor protein</fullName>
    </submittedName>
</protein>
<dbReference type="Gene3D" id="2.40.170.20">
    <property type="entry name" value="TonB-dependent receptor, beta-barrel domain"/>
    <property type="match status" value="1"/>
</dbReference>
<dbReference type="Pfam" id="PF07715">
    <property type="entry name" value="Plug"/>
    <property type="match status" value="1"/>
</dbReference>
<dbReference type="CDD" id="cd01347">
    <property type="entry name" value="ligand_gated_channel"/>
    <property type="match status" value="1"/>
</dbReference>
<sequence length="754" mass="82759">MKEHIFVMTKHEAGPGAPSRTLAQHPLLGASTSLTSHNQRPALMLGLCSVTAMVWALNASPARAEALQIDAVNIDADTAPAVPTEADNVEASRTSYQARRASVATRTDARLVETPQSVNVVTNRVIEDRAPASLDEAINAVSGVKQGNTLGGTQDAIQKRGFGTNRDNSIMRDGMQSVQARNFTPTTERIEVLKGPASMLYGVQDPGGIINVVTKKPQLTSAHSISAFGTSFGGGGEQIDSTGPLGDSGLAYRFIADKQNYDYWRNFGSIDQSVIAPSLAWYGDDTTVSAAYEHMEYSVPFDRGTQINPRTGKVLDIPRNRRLDEPFNVTTGRSDALDLRMEHRFNDTWSIRTGYGYSRNYYNDYQSRYMSANYTTGVVTRRGDATRDAVQVAHTATVNTLGKLYWGDTLHEVLIGADYMKNERDLGDLIRNTQRADFNYNSPVYGNAALPSTVSAANSDQSDHLRTHAFFVQDSIHLGEKWILQGGLRYDAFDEITGKGRPFVVGADVKDSKVVPRVGLVYMLQPDWSLYTSYTESFRPNTSIATPIGDLPPEEGKAYEFGTKFENDSITATVALFNINKKNVQTSETCGTETCTRVSGEVRSRGLEADVTGKINEYWSVTGSYAYTDTEVLKDPILEGQPLDGVSKHTEALYLTRDFGHVGIGDLRAGAGARYASRWGVNDGTGVEYYLPSSKVADAFVSYKMKFENRDITLQLNLKNMFDERYYVSSSGLGSPAIVIGEPRQLIGRVKLDF</sequence>
<dbReference type="InterPro" id="IPR037066">
    <property type="entry name" value="Plug_dom_sf"/>
</dbReference>
<dbReference type="GO" id="GO:0009279">
    <property type="term" value="C:cell outer membrane"/>
    <property type="evidence" value="ECO:0007669"/>
    <property type="project" value="UniProtKB-SubCell"/>
</dbReference>
<dbReference type="InterPro" id="IPR039426">
    <property type="entry name" value="TonB-dep_rcpt-like"/>
</dbReference>
<dbReference type="Proteomes" id="UP000247480">
    <property type="component" value="Unassembled WGS sequence"/>
</dbReference>
<dbReference type="GO" id="GO:0015344">
    <property type="term" value="F:siderophore uptake transmembrane transporter activity"/>
    <property type="evidence" value="ECO:0007669"/>
    <property type="project" value="TreeGrafter"/>
</dbReference>
<dbReference type="AlphaFoldDB" id="A0A2V0QG31"/>
<dbReference type="InterPro" id="IPR010105">
    <property type="entry name" value="TonB_sidphr_rcpt"/>
</dbReference>
<reference evidence="17 18" key="1">
    <citation type="submission" date="2018-04" db="EMBL/GenBank/DDBJ databases">
        <title>Draft genome sequence of Pseudomonas syringae pv. actinidiae biovar 1 strains isolated from kiwifruit in Kagawa prefecture.</title>
        <authorList>
            <person name="Tabuchi M."/>
            <person name="Saito M."/>
            <person name="Fujiwara S."/>
            <person name="Sasa N."/>
            <person name="Akimitsu K."/>
            <person name="Gomi K."/>
            <person name="Konishi-Sugita S."/>
            <person name="Hamano K."/>
            <person name="Kataoka I."/>
        </authorList>
    </citation>
    <scope>NUCLEOTIDE SEQUENCE [LARGE SCALE GENOMIC DNA]</scope>
    <source>
        <strain evidence="17 18">MAFF212206</strain>
    </source>
</reference>
<evidence type="ECO:0000256" key="5">
    <source>
        <dbReference type="ARBA" id="ARBA00022692"/>
    </source>
</evidence>
<feature type="domain" description="TonB-dependent receptor plug" evidence="16">
    <location>
        <begin position="112"/>
        <end position="209"/>
    </location>
</feature>
<dbReference type="PANTHER" id="PTHR32552">
    <property type="entry name" value="FERRICHROME IRON RECEPTOR-RELATED"/>
    <property type="match status" value="1"/>
</dbReference>
<evidence type="ECO:0000256" key="7">
    <source>
        <dbReference type="ARBA" id="ARBA00023065"/>
    </source>
</evidence>
<dbReference type="FunFam" id="2.170.130.10:FF:000001">
    <property type="entry name" value="Catecholate siderophore TonB-dependent receptor"/>
    <property type="match status" value="1"/>
</dbReference>
<evidence type="ECO:0000259" key="15">
    <source>
        <dbReference type="Pfam" id="PF00593"/>
    </source>
</evidence>
<evidence type="ECO:0000313" key="18">
    <source>
        <dbReference type="Proteomes" id="UP000247480"/>
    </source>
</evidence>
<comment type="subcellular location">
    <subcellularLocation>
        <location evidence="1 12">Cell outer membrane</location>
        <topology evidence="1 12">Multi-pass membrane protein</topology>
    </subcellularLocation>
</comment>
<feature type="compositionally biased region" description="Basic and acidic residues" evidence="14">
    <location>
        <begin position="1"/>
        <end position="13"/>
    </location>
</feature>